<reference evidence="1" key="1">
    <citation type="submission" date="2022-06" db="EMBL/GenBank/DDBJ databases">
        <title>Diverse halophilic archaea isolated from saline environments.</title>
        <authorList>
            <person name="Cui H.-L."/>
        </authorList>
    </citation>
    <scope>NUCLEOTIDE SEQUENCE</scope>
    <source>
        <strain evidence="1">WLHS1</strain>
    </source>
</reference>
<accession>A0A9E7N935</accession>
<sequence>MPKTAIIVLAGTEAPSDLGRVVNALQTAKEFDDHGDEVELIFDGAGTQWVPELADEDHDYHALYDAVEQHAQVCSYCADAYDVDDEVEDEPVEEAAEFEGHPSVRSLVADGYEIITY</sequence>
<dbReference type="RefSeq" id="WP_254156254.1">
    <property type="nucleotide sequence ID" value="NZ_CP100355.1"/>
</dbReference>
<dbReference type="GeneID" id="73290620"/>
<keyword evidence="2" id="KW-1185">Reference proteome</keyword>
<gene>
    <name evidence="1" type="ORF">NGM29_11200</name>
</gene>
<dbReference type="Proteomes" id="UP001056855">
    <property type="component" value="Chromosome"/>
</dbReference>
<protein>
    <submittedName>
        <fullName evidence="1">DsrE family protein</fullName>
    </submittedName>
</protein>
<dbReference type="KEGG" id="sawl:NGM29_11200"/>
<dbReference type="SUPFAM" id="SSF75169">
    <property type="entry name" value="DsrEFH-like"/>
    <property type="match status" value="1"/>
</dbReference>
<evidence type="ECO:0000313" key="1">
    <source>
        <dbReference type="EMBL" id="UTF52357.1"/>
    </source>
</evidence>
<dbReference type="Pfam" id="PF02635">
    <property type="entry name" value="DsrE"/>
    <property type="match status" value="1"/>
</dbReference>
<evidence type="ECO:0000313" key="2">
    <source>
        <dbReference type="Proteomes" id="UP001056855"/>
    </source>
</evidence>
<dbReference type="EMBL" id="CP100355">
    <property type="protein sequence ID" value="UTF52357.1"/>
    <property type="molecule type" value="Genomic_DNA"/>
</dbReference>
<dbReference type="AlphaFoldDB" id="A0A9E7N935"/>
<proteinExistence type="predicted"/>
<name>A0A9E7N935_9EURY</name>
<dbReference type="InterPro" id="IPR003787">
    <property type="entry name" value="Sulphur_relay_DsrE/F-like"/>
</dbReference>
<dbReference type="InterPro" id="IPR027396">
    <property type="entry name" value="DsrEFH-like"/>
</dbReference>
<organism evidence="1 2">
    <name type="scientific">Natronosalvus rutilus</name>
    <dbReference type="NCBI Taxonomy" id="2953753"/>
    <lineage>
        <taxon>Archaea</taxon>
        <taxon>Methanobacteriati</taxon>
        <taxon>Methanobacteriota</taxon>
        <taxon>Stenosarchaea group</taxon>
        <taxon>Halobacteria</taxon>
        <taxon>Halobacteriales</taxon>
        <taxon>Natrialbaceae</taxon>
        <taxon>Natronosalvus</taxon>
    </lineage>
</organism>